<dbReference type="OrthoDB" id="8062037at2759"/>
<evidence type="ECO:0000313" key="4">
    <source>
        <dbReference type="EMBL" id="CAD8112119.1"/>
    </source>
</evidence>
<feature type="domain" description="RING-type" evidence="3">
    <location>
        <begin position="331"/>
        <end position="372"/>
    </location>
</feature>
<dbReference type="SMART" id="SM00184">
    <property type="entry name" value="RING"/>
    <property type="match status" value="1"/>
</dbReference>
<dbReference type="EMBL" id="CAJJDN010000100">
    <property type="protein sequence ID" value="CAD8112119.1"/>
    <property type="molecule type" value="Genomic_DNA"/>
</dbReference>
<feature type="compositionally biased region" description="Polar residues" evidence="2">
    <location>
        <begin position="1"/>
        <end position="25"/>
    </location>
</feature>
<evidence type="ECO:0000256" key="1">
    <source>
        <dbReference type="PROSITE-ProRule" id="PRU00175"/>
    </source>
</evidence>
<sequence length="374" mass="44889">MDAQIQVSSEDFEVNSAQRNTSQSDQSDDLENMMQFSKQKKTNKRQSKQNLPNIKRVIQKRDNKMTNKQQLQYKEMPNNQQKMNLKKKSSLSNQFAEVFEDNLLANTQQKNKIEQVFQVQQKFEHKIQEKNQQNYQGLENDKNVSIQQPQQEQLDVNNLQQIEVNNIQQNQLPNYLNNTGQFQYLRTALSKNIKHQPLLFKRFLNFLQMTQEEYDHIKQSFPEIPPDFLPQFILEQRQINKAFQNNQNQQQQQQQQQINQVLQNQFRQQQQQLNNQFMLNQQYQQQQNFQFFQNQQQQQNQIQQHQEQEERNFIETEFKFNPQLSDGNLECAICAQTYLNGEKLAILLCIHRFHLNCFTSWMQKSPLCPICHHG</sequence>
<accession>A0A8S1Q8Y7</accession>
<feature type="compositionally biased region" description="Basic residues" evidence="2">
    <location>
        <begin position="38"/>
        <end position="47"/>
    </location>
</feature>
<name>A0A8S1Q8Y7_9CILI</name>
<keyword evidence="1" id="KW-0862">Zinc</keyword>
<dbReference type="Proteomes" id="UP000692954">
    <property type="component" value="Unassembled WGS sequence"/>
</dbReference>
<evidence type="ECO:0000259" key="3">
    <source>
        <dbReference type="PROSITE" id="PS50089"/>
    </source>
</evidence>
<evidence type="ECO:0000256" key="2">
    <source>
        <dbReference type="SAM" id="MobiDB-lite"/>
    </source>
</evidence>
<protein>
    <recommendedName>
        <fullName evidence="3">RING-type domain-containing protein</fullName>
    </recommendedName>
</protein>
<dbReference type="PROSITE" id="PS50089">
    <property type="entry name" value="ZF_RING_2"/>
    <property type="match status" value="1"/>
</dbReference>
<organism evidence="4 5">
    <name type="scientific">Paramecium sonneborni</name>
    <dbReference type="NCBI Taxonomy" id="65129"/>
    <lineage>
        <taxon>Eukaryota</taxon>
        <taxon>Sar</taxon>
        <taxon>Alveolata</taxon>
        <taxon>Ciliophora</taxon>
        <taxon>Intramacronucleata</taxon>
        <taxon>Oligohymenophorea</taxon>
        <taxon>Peniculida</taxon>
        <taxon>Parameciidae</taxon>
        <taxon>Paramecium</taxon>
    </lineage>
</organism>
<dbReference type="AlphaFoldDB" id="A0A8S1Q8Y7"/>
<dbReference type="Pfam" id="PF13639">
    <property type="entry name" value="zf-RING_2"/>
    <property type="match status" value="1"/>
</dbReference>
<proteinExistence type="predicted"/>
<keyword evidence="5" id="KW-1185">Reference proteome</keyword>
<reference evidence="4" key="1">
    <citation type="submission" date="2021-01" db="EMBL/GenBank/DDBJ databases">
        <authorList>
            <consortium name="Genoscope - CEA"/>
            <person name="William W."/>
        </authorList>
    </citation>
    <scope>NUCLEOTIDE SEQUENCE</scope>
</reference>
<evidence type="ECO:0000313" key="5">
    <source>
        <dbReference type="Proteomes" id="UP000692954"/>
    </source>
</evidence>
<dbReference type="GO" id="GO:0008270">
    <property type="term" value="F:zinc ion binding"/>
    <property type="evidence" value="ECO:0007669"/>
    <property type="project" value="UniProtKB-KW"/>
</dbReference>
<dbReference type="InterPro" id="IPR001841">
    <property type="entry name" value="Znf_RING"/>
</dbReference>
<gene>
    <name evidence="4" type="ORF">PSON_ATCC_30995.1.T1000034</name>
</gene>
<keyword evidence="1" id="KW-0479">Metal-binding</keyword>
<comment type="caution">
    <text evidence="4">The sequence shown here is derived from an EMBL/GenBank/DDBJ whole genome shotgun (WGS) entry which is preliminary data.</text>
</comment>
<feature type="region of interest" description="Disordered" evidence="2">
    <location>
        <begin position="1"/>
        <end position="63"/>
    </location>
</feature>
<keyword evidence="1" id="KW-0863">Zinc-finger</keyword>